<dbReference type="Gene3D" id="2.60.40.1120">
    <property type="entry name" value="Carboxypeptidase-like, regulatory domain"/>
    <property type="match status" value="1"/>
</dbReference>
<dbReference type="PATRIC" id="fig|516051.4.peg.1395"/>
<reference evidence="6 7" key="1">
    <citation type="submission" date="2015-03" db="EMBL/GenBank/DDBJ databases">
        <title>Complete genome sequence of Muricauda lutaonensis CC-HSB-11T, isolated from a coastal hot spring.</title>
        <authorList>
            <person name="Kim K.M."/>
        </authorList>
    </citation>
    <scope>NUCLEOTIDE SEQUENCE [LARGE SCALE GENOMIC DNA]</scope>
    <source>
        <strain evidence="6 7">CC-HSB-11</strain>
    </source>
</reference>
<dbReference type="Proteomes" id="UP000032726">
    <property type="component" value="Chromosome"/>
</dbReference>
<dbReference type="STRING" id="516051.VC82_1349"/>
<keyword evidence="3" id="KW-0998">Cell outer membrane</keyword>
<sequence length="847" mass="96189">MAEKIGFLPFHAVNASFHNKKLDENPIQGTFDVIGLTYVSESPGELRCMPKTYNTKNSMRKPLLSVLAAFVLVSSVVRSQETDAAYQSVASVTVSDEMDGADPSTDRTDIKTKSLKKVKGMTAGYYLIANAYSKKKYRDKFIAQLTKKGLHAHYITNPKEGLSYVCVNHHMNWGDAVADYDSGIDGKYNDDLWILIIEEDFDDLVADKAVSNDKTKAKLIKKANEYYEMMWYKEAAKYYDLALEKNAGAYSREVLQRAGDSHYFNSNMEKAYKWYHLLYENYKDEISADNLFKYAHALKGNSKYGRAKRMMRLYKRKLKDEAGQRSARAALANEEIVDELLADADETEIKNLGINSKYSDFSPIYYGKDQMVYASAKDSGFLNTSRYNWNNQPYLDLYVAKINERSKTLDQSKKFSKKINTKYHEASVTFTADGATMYFTRNNTKGKKIIWGNKKVNYLKIYRSDLVNGEWTTGKELPFNGDDFSTGHPALSPDGKQLYFVSDRPGTMGKTDIFVVDVNDDGTYSEPRNLGPEINTPGREMFPFINDEKLYFSSDGHVGLGGLDIFESKRSGQGFEAPKNLGKPINSRLDDFSFIVREDTQEGYFASNRKGGKGDDDIYSFKRLQPEEAVNLNAITGTVTELITGDLMPNALVELLDENNIKLKETITGEDGTFLFEDLEGHTQYMVRVKQKEFFEEQQPIATLDNEVVTADVAMKRLKEMIVLEDGVKKLKTDMIHFDFDKSYIRSDAAEELDKLVEVMTEYPSMVIKIESHTDKFGPSAYNKYLSDKRAKSTRDYLISKGIDTSRIASAIGYGEERLLNECADGVPCSKEKHQENRRSEFIIVEM</sequence>
<evidence type="ECO:0000256" key="2">
    <source>
        <dbReference type="ARBA" id="ARBA00023136"/>
    </source>
</evidence>
<dbReference type="InterPro" id="IPR008969">
    <property type="entry name" value="CarboxyPept-like_regulatory"/>
</dbReference>
<dbReference type="InterPro" id="IPR050330">
    <property type="entry name" value="Bact_OuterMem_StrucFunc"/>
</dbReference>
<evidence type="ECO:0000313" key="7">
    <source>
        <dbReference type="Proteomes" id="UP000032726"/>
    </source>
</evidence>
<comment type="subcellular location">
    <subcellularLocation>
        <location evidence="1">Cell outer membrane</location>
    </subcellularLocation>
</comment>
<dbReference type="InterPro" id="IPR011042">
    <property type="entry name" value="6-blade_b-propeller_TolB-like"/>
</dbReference>
<dbReference type="AlphaFoldDB" id="A0A0D5YRR9"/>
<dbReference type="Pfam" id="PF00691">
    <property type="entry name" value="OmpA"/>
    <property type="match status" value="1"/>
</dbReference>
<dbReference type="EMBL" id="CP011071">
    <property type="protein sequence ID" value="AKA34977.1"/>
    <property type="molecule type" value="Genomic_DNA"/>
</dbReference>
<evidence type="ECO:0000256" key="3">
    <source>
        <dbReference type="ARBA" id="ARBA00023237"/>
    </source>
</evidence>
<proteinExistence type="predicted"/>
<gene>
    <name evidence="6" type="ORF">VC82_1349</name>
</gene>
<dbReference type="PROSITE" id="PS51123">
    <property type="entry name" value="OMPA_2"/>
    <property type="match status" value="1"/>
</dbReference>
<dbReference type="InterPro" id="IPR006664">
    <property type="entry name" value="OMP_bac"/>
</dbReference>
<keyword evidence="2 4" id="KW-0472">Membrane</keyword>
<dbReference type="KEGG" id="mlt:VC82_1349"/>
<evidence type="ECO:0000313" key="6">
    <source>
        <dbReference type="EMBL" id="AKA34977.1"/>
    </source>
</evidence>
<dbReference type="GO" id="GO:0009279">
    <property type="term" value="C:cell outer membrane"/>
    <property type="evidence" value="ECO:0007669"/>
    <property type="project" value="UniProtKB-SubCell"/>
</dbReference>
<dbReference type="PANTHER" id="PTHR30329">
    <property type="entry name" value="STATOR ELEMENT OF FLAGELLAR MOTOR COMPLEX"/>
    <property type="match status" value="1"/>
</dbReference>
<keyword evidence="7" id="KW-1185">Reference proteome</keyword>
<dbReference type="SUPFAM" id="SSF103088">
    <property type="entry name" value="OmpA-like"/>
    <property type="match status" value="1"/>
</dbReference>
<organism evidence="6 7">
    <name type="scientific">Flagellimonas lutaonensis</name>
    <dbReference type="NCBI Taxonomy" id="516051"/>
    <lineage>
        <taxon>Bacteria</taxon>
        <taxon>Pseudomonadati</taxon>
        <taxon>Bacteroidota</taxon>
        <taxon>Flavobacteriia</taxon>
        <taxon>Flavobacteriales</taxon>
        <taxon>Flavobacteriaceae</taxon>
        <taxon>Flagellimonas</taxon>
    </lineage>
</organism>
<accession>A0A0D5YRR9</accession>
<evidence type="ECO:0000259" key="5">
    <source>
        <dbReference type="PROSITE" id="PS51123"/>
    </source>
</evidence>
<dbReference type="PANTHER" id="PTHR30329:SF21">
    <property type="entry name" value="LIPOPROTEIN YIAD-RELATED"/>
    <property type="match status" value="1"/>
</dbReference>
<dbReference type="CDD" id="cd07185">
    <property type="entry name" value="OmpA_C-like"/>
    <property type="match status" value="1"/>
</dbReference>
<dbReference type="Pfam" id="PF07676">
    <property type="entry name" value="PD40"/>
    <property type="match status" value="3"/>
</dbReference>
<dbReference type="Gene3D" id="3.30.1330.60">
    <property type="entry name" value="OmpA-like domain"/>
    <property type="match status" value="1"/>
</dbReference>
<dbReference type="Gene3D" id="2.120.10.30">
    <property type="entry name" value="TolB, C-terminal domain"/>
    <property type="match status" value="1"/>
</dbReference>
<evidence type="ECO:0000256" key="1">
    <source>
        <dbReference type="ARBA" id="ARBA00004442"/>
    </source>
</evidence>
<evidence type="ECO:0000256" key="4">
    <source>
        <dbReference type="PROSITE-ProRule" id="PRU00473"/>
    </source>
</evidence>
<dbReference type="InterPro" id="IPR036737">
    <property type="entry name" value="OmpA-like_sf"/>
</dbReference>
<feature type="domain" description="OmpA-like" evidence="5">
    <location>
        <begin position="725"/>
        <end position="847"/>
    </location>
</feature>
<dbReference type="SUPFAM" id="SSF49464">
    <property type="entry name" value="Carboxypeptidase regulatory domain-like"/>
    <property type="match status" value="1"/>
</dbReference>
<dbReference type="Pfam" id="PF13620">
    <property type="entry name" value="CarboxypepD_reg"/>
    <property type="match status" value="1"/>
</dbReference>
<dbReference type="InterPro" id="IPR011659">
    <property type="entry name" value="WD40"/>
</dbReference>
<dbReference type="InterPro" id="IPR006665">
    <property type="entry name" value="OmpA-like"/>
</dbReference>
<dbReference type="HOGENOM" id="CLU_014978_0_0_10"/>
<dbReference type="SUPFAM" id="SSF82171">
    <property type="entry name" value="DPP6 N-terminal domain-like"/>
    <property type="match status" value="1"/>
</dbReference>
<dbReference type="PRINTS" id="PR01021">
    <property type="entry name" value="OMPADOMAIN"/>
</dbReference>
<name>A0A0D5YRR9_9FLAO</name>
<protein>
    <submittedName>
        <fullName evidence="6">OmpA family protein</fullName>
    </submittedName>
</protein>